<dbReference type="GO" id="GO:0003700">
    <property type="term" value="F:DNA-binding transcription factor activity"/>
    <property type="evidence" value="ECO:0007669"/>
    <property type="project" value="TreeGrafter"/>
</dbReference>
<dbReference type="Proteomes" id="UP000285710">
    <property type="component" value="Unassembled WGS sequence"/>
</dbReference>
<dbReference type="PANTHER" id="PTHR30146:SF109">
    <property type="entry name" value="HTH-TYPE TRANSCRIPTIONAL REGULATOR GALS"/>
    <property type="match status" value="1"/>
</dbReference>
<dbReference type="InterPro" id="IPR010982">
    <property type="entry name" value="Lambda_DNA-bd_dom_sf"/>
</dbReference>
<dbReference type="Gene3D" id="3.40.50.2300">
    <property type="match status" value="2"/>
</dbReference>
<dbReference type="AlphaFoldDB" id="A0A443IS52"/>
<dbReference type="InterPro" id="IPR001761">
    <property type="entry name" value="Peripla_BP/Lac1_sug-bd_dom"/>
</dbReference>
<evidence type="ECO:0000313" key="5">
    <source>
        <dbReference type="EMBL" id="RWR09557.1"/>
    </source>
</evidence>
<dbReference type="Pfam" id="PF00356">
    <property type="entry name" value="LacI"/>
    <property type="match status" value="1"/>
</dbReference>
<dbReference type="Gene3D" id="1.10.260.40">
    <property type="entry name" value="lambda repressor-like DNA-binding domains"/>
    <property type="match status" value="1"/>
</dbReference>
<comment type="caution">
    <text evidence="5">The sequence shown here is derived from an EMBL/GenBank/DDBJ whole genome shotgun (WGS) entry which is preliminary data.</text>
</comment>
<accession>A0A443IS52</accession>
<dbReference type="SUPFAM" id="SSF47413">
    <property type="entry name" value="lambda repressor-like DNA-binding domains"/>
    <property type="match status" value="1"/>
</dbReference>
<evidence type="ECO:0000256" key="1">
    <source>
        <dbReference type="ARBA" id="ARBA00023015"/>
    </source>
</evidence>
<sequence length="339" mass="36463">MTGRSRPNLKQIASALGLSVTTVSRALKDGPEVHPETIARVKAAALAAGYSPNPHGLALRTGRSNTLTVVLPLETNAYLADIAKVPLIEGMTLAARQAGYTLSICSVGPDEDQLEVLRRLRLSGGTDGVIVTRIVADDPRIAFLREQDLPYVTFGRSDSGIDHDYVDIDNEAMCYHAAATLLAQGHRRIALQLLSRDDLIGVARAHGFARAHAEADIPVLDRLIGYGHFTMGESEALFTRLLSETDPPTALICANELGLLGAVSALRKRSLVPGRDVALVTRDTSHMSRYLAVPVLVHFVDMAEVGQALINTLVKRLTSPSNAPIRLLLHGGFEQLSGY</sequence>
<keyword evidence="1" id="KW-0805">Transcription regulation</keyword>
<evidence type="ECO:0000256" key="2">
    <source>
        <dbReference type="ARBA" id="ARBA00023125"/>
    </source>
</evidence>
<organism evidence="5 6">
    <name type="scientific">Paenirhodobacter populi</name>
    <dbReference type="NCBI Taxonomy" id="2306993"/>
    <lineage>
        <taxon>Bacteria</taxon>
        <taxon>Pseudomonadati</taxon>
        <taxon>Pseudomonadota</taxon>
        <taxon>Alphaproteobacteria</taxon>
        <taxon>Rhodobacterales</taxon>
        <taxon>Rhodobacter group</taxon>
        <taxon>Paenirhodobacter</taxon>
    </lineage>
</organism>
<dbReference type="EMBL" id="SAUW01000014">
    <property type="protein sequence ID" value="RWR09557.1"/>
    <property type="molecule type" value="Genomic_DNA"/>
</dbReference>
<evidence type="ECO:0000259" key="4">
    <source>
        <dbReference type="PROSITE" id="PS50932"/>
    </source>
</evidence>
<dbReference type="PANTHER" id="PTHR30146">
    <property type="entry name" value="LACI-RELATED TRANSCRIPTIONAL REPRESSOR"/>
    <property type="match status" value="1"/>
</dbReference>
<name>A0A443IS52_9RHOB</name>
<dbReference type="InterPro" id="IPR028082">
    <property type="entry name" value="Peripla_BP_I"/>
</dbReference>
<keyword evidence="3" id="KW-0804">Transcription</keyword>
<evidence type="ECO:0000313" key="6">
    <source>
        <dbReference type="Proteomes" id="UP000285710"/>
    </source>
</evidence>
<dbReference type="RefSeq" id="WP_128270173.1">
    <property type="nucleotide sequence ID" value="NZ_SAUW01000014.1"/>
</dbReference>
<dbReference type="CDD" id="cd01392">
    <property type="entry name" value="HTH_LacI"/>
    <property type="match status" value="1"/>
</dbReference>
<dbReference type="SUPFAM" id="SSF53822">
    <property type="entry name" value="Periplasmic binding protein-like I"/>
    <property type="match status" value="1"/>
</dbReference>
<dbReference type="PROSITE" id="PS50932">
    <property type="entry name" value="HTH_LACI_2"/>
    <property type="match status" value="1"/>
</dbReference>
<dbReference type="GO" id="GO:0000976">
    <property type="term" value="F:transcription cis-regulatory region binding"/>
    <property type="evidence" value="ECO:0007669"/>
    <property type="project" value="TreeGrafter"/>
</dbReference>
<keyword evidence="2" id="KW-0238">DNA-binding</keyword>
<protein>
    <submittedName>
        <fullName evidence="5">LacI family transcriptional regulator</fullName>
    </submittedName>
</protein>
<dbReference type="Pfam" id="PF00532">
    <property type="entry name" value="Peripla_BP_1"/>
    <property type="match status" value="1"/>
</dbReference>
<evidence type="ECO:0000256" key="3">
    <source>
        <dbReference type="ARBA" id="ARBA00023163"/>
    </source>
</evidence>
<proteinExistence type="predicted"/>
<reference evidence="5 6" key="1">
    <citation type="submission" date="2019-01" db="EMBL/GenBank/DDBJ databases">
        <title>Sinorhodobacter populi sp. nov. isolated from the symptomatic bark tissue of Populus euramericana canker.</title>
        <authorList>
            <person name="Xu G."/>
        </authorList>
    </citation>
    <scope>NUCLEOTIDE SEQUENCE [LARGE SCALE GENOMIC DNA]</scope>
    <source>
        <strain evidence="5 6">2D-5</strain>
    </source>
</reference>
<feature type="domain" description="HTH lacI-type" evidence="4">
    <location>
        <begin position="7"/>
        <end position="61"/>
    </location>
</feature>
<reference evidence="5 6" key="2">
    <citation type="submission" date="2019-01" db="EMBL/GenBank/DDBJ databases">
        <authorList>
            <person name="Li Y."/>
        </authorList>
    </citation>
    <scope>NUCLEOTIDE SEQUENCE [LARGE SCALE GENOMIC DNA]</scope>
    <source>
        <strain evidence="5 6">2D-5</strain>
    </source>
</reference>
<dbReference type="SMART" id="SM00354">
    <property type="entry name" value="HTH_LACI"/>
    <property type="match status" value="1"/>
</dbReference>
<dbReference type="InterPro" id="IPR000843">
    <property type="entry name" value="HTH_LacI"/>
</dbReference>
<keyword evidence="6" id="KW-1185">Reference proteome</keyword>
<gene>
    <name evidence="5" type="ORF">D2T33_13985</name>
</gene>